<protein>
    <recommendedName>
        <fullName evidence="3">Tripartite ATP-independent transporter, DctQ component</fullName>
    </recommendedName>
</protein>
<evidence type="ECO:0000313" key="1">
    <source>
        <dbReference type="EMBL" id="MET3585041.1"/>
    </source>
</evidence>
<proteinExistence type="predicted"/>
<keyword evidence="2" id="KW-1185">Reference proteome</keyword>
<comment type="caution">
    <text evidence="1">The sequence shown here is derived from an EMBL/GenBank/DDBJ whole genome shotgun (WGS) entry which is preliminary data.</text>
</comment>
<name>A0ABV2H3C1_9HYPH</name>
<accession>A0ABV2H3C1</accession>
<reference evidence="1 2" key="1">
    <citation type="submission" date="2024-06" db="EMBL/GenBank/DDBJ databases">
        <title>Genomic Encyclopedia of Type Strains, Phase IV (KMG-IV): sequencing the most valuable type-strain genomes for metagenomic binning, comparative biology and taxonomic classification.</title>
        <authorList>
            <person name="Goeker M."/>
        </authorList>
    </citation>
    <scope>NUCLEOTIDE SEQUENCE [LARGE SCALE GENOMIC DNA]</scope>
    <source>
        <strain evidence="1 2">DSM 105042</strain>
    </source>
</reference>
<evidence type="ECO:0000313" key="2">
    <source>
        <dbReference type="Proteomes" id="UP001549031"/>
    </source>
</evidence>
<gene>
    <name evidence="1" type="ORF">ABID21_001143</name>
</gene>
<organism evidence="1 2">
    <name type="scientific">Pseudorhizobium tarimense</name>
    <dbReference type="NCBI Taxonomy" id="1079109"/>
    <lineage>
        <taxon>Bacteria</taxon>
        <taxon>Pseudomonadati</taxon>
        <taxon>Pseudomonadota</taxon>
        <taxon>Alphaproteobacteria</taxon>
        <taxon>Hyphomicrobiales</taxon>
        <taxon>Rhizobiaceae</taxon>
        <taxon>Rhizobium/Agrobacterium group</taxon>
        <taxon>Pseudorhizobium</taxon>
    </lineage>
</organism>
<sequence length="95" mass="10676">MMLLLHFLVDPLSQSLDFFRLIVDDLLRGGLGLFIFAVLQLDLRHVDCTEMMRDQAADEGDVGMSFIIPCIICWFIDIMASIEALWQSVTSAIGP</sequence>
<evidence type="ECO:0008006" key="3">
    <source>
        <dbReference type="Google" id="ProtNLM"/>
    </source>
</evidence>
<dbReference type="EMBL" id="JBEPLJ010000004">
    <property type="protein sequence ID" value="MET3585041.1"/>
    <property type="molecule type" value="Genomic_DNA"/>
</dbReference>
<dbReference type="Proteomes" id="UP001549031">
    <property type="component" value="Unassembled WGS sequence"/>
</dbReference>